<dbReference type="EMBL" id="JAUFQS010000006">
    <property type="protein sequence ID" value="MDN3687525.1"/>
    <property type="molecule type" value="Genomic_DNA"/>
</dbReference>
<keyword evidence="1" id="KW-0812">Transmembrane</keyword>
<keyword evidence="1" id="KW-1133">Transmembrane helix</keyword>
<dbReference type="Pfam" id="PF11146">
    <property type="entry name" value="DUF2905"/>
    <property type="match status" value="1"/>
</dbReference>
<evidence type="ECO:0000256" key="1">
    <source>
        <dbReference type="SAM" id="Phobius"/>
    </source>
</evidence>
<dbReference type="InterPro" id="IPR021320">
    <property type="entry name" value="DUF2905"/>
</dbReference>
<reference evidence="3" key="1">
    <citation type="journal article" date="2019" name="Int. J. Syst. Evol. Microbiol.">
        <title>The Global Catalogue of Microorganisms (GCM) 10K type strain sequencing project: providing services to taxonomists for standard genome sequencing and annotation.</title>
        <authorList>
            <consortium name="The Broad Institute Genomics Platform"/>
            <consortium name="The Broad Institute Genome Sequencing Center for Infectious Disease"/>
            <person name="Wu L."/>
            <person name="Ma J."/>
        </authorList>
    </citation>
    <scope>NUCLEOTIDE SEQUENCE [LARGE SCALE GENOMIC DNA]</scope>
    <source>
        <strain evidence="3">CECT 7706</strain>
    </source>
</reference>
<dbReference type="Proteomes" id="UP001236663">
    <property type="component" value="Unassembled WGS sequence"/>
</dbReference>
<feature type="transmembrane region" description="Helical" evidence="1">
    <location>
        <begin position="49"/>
        <end position="72"/>
    </location>
</feature>
<proteinExistence type="predicted"/>
<gene>
    <name evidence="2" type="ORF">QWZ15_06780</name>
</gene>
<dbReference type="RefSeq" id="WP_240459290.1">
    <property type="nucleotide sequence ID" value="NZ_JAUFQS010000006.1"/>
</dbReference>
<feature type="transmembrane region" description="Helical" evidence="1">
    <location>
        <begin position="7"/>
        <end position="29"/>
    </location>
</feature>
<organism evidence="2 3">
    <name type="scientific">Cyclobacterium jeungdonense</name>
    <dbReference type="NCBI Taxonomy" id="708087"/>
    <lineage>
        <taxon>Bacteria</taxon>
        <taxon>Pseudomonadati</taxon>
        <taxon>Bacteroidota</taxon>
        <taxon>Cytophagia</taxon>
        <taxon>Cytophagales</taxon>
        <taxon>Cyclobacteriaceae</taxon>
        <taxon>Cyclobacterium</taxon>
    </lineage>
</organism>
<comment type="caution">
    <text evidence="2">The sequence shown here is derived from an EMBL/GenBank/DDBJ whole genome shotgun (WGS) entry which is preliminary data.</text>
</comment>
<protein>
    <submittedName>
        <fullName evidence="2">DUF2905 domain-containing protein</fullName>
    </submittedName>
</protein>
<keyword evidence="3" id="KW-1185">Reference proteome</keyword>
<keyword evidence="1" id="KW-0472">Membrane</keyword>
<name>A0ABT8C721_9BACT</name>
<evidence type="ECO:0000313" key="3">
    <source>
        <dbReference type="Proteomes" id="UP001236663"/>
    </source>
</evidence>
<sequence>MENGMPSFAKILIIIGLLLVIAGLLLWWLPKFPGFKGVPGDMVFKKENFTFYFPLGTSILISLLLTLLLYLWRKFGG</sequence>
<accession>A0ABT8C721</accession>
<dbReference type="PANTHER" id="PTHR36443">
    <property type="entry name" value="BSR5223 PROTEIN"/>
    <property type="match status" value="1"/>
</dbReference>
<evidence type="ECO:0000313" key="2">
    <source>
        <dbReference type="EMBL" id="MDN3687525.1"/>
    </source>
</evidence>
<dbReference type="PANTHER" id="PTHR36443:SF1">
    <property type="entry name" value="BSR5223 PROTEIN"/>
    <property type="match status" value="1"/>
</dbReference>